<dbReference type="Gene3D" id="2.130.10.10">
    <property type="entry name" value="YVTN repeat-like/Quinoprotein amine dehydrogenase"/>
    <property type="match status" value="2"/>
</dbReference>
<reference evidence="5 6" key="1">
    <citation type="journal article" date="2018" name="Mol. Biol. Evol.">
        <title>Broad Genomic Sampling Reveals a Smut Pathogenic Ancestry of the Fungal Clade Ustilaginomycotina.</title>
        <authorList>
            <person name="Kijpornyongpan T."/>
            <person name="Mondo S.J."/>
            <person name="Barry K."/>
            <person name="Sandor L."/>
            <person name="Lee J."/>
            <person name="Lipzen A."/>
            <person name="Pangilinan J."/>
            <person name="LaButti K."/>
            <person name="Hainaut M."/>
            <person name="Henrissat B."/>
            <person name="Grigoriev I.V."/>
            <person name="Spatafora J.W."/>
            <person name="Aime M.C."/>
        </authorList>
    </citation>
    <scope>NUCLEOTIDE SEQUENCE [LARGE SCALE GENOMIC DNA]</scope>
    <source>
        <strain evidence="5 6">MCA 5214</strain>
    </source>
</reference>
<organism evidence="5 6">
    <name type="scientific">Jaminaea rosea</name>
    <dbReference type="NCBI Taxonomy" id="1569628"/>
    <lineage>
        <taxon>Eukaryota</taxon>
        <taxon>Fungi</taxon>
        <taxon>Dikarya</taxon>
        <taxon>Basidiomycota</taxon>
        <taxon>Ustilaginomycotina</taxon>
        <taxon>Exobasidiomycetes</taxon>
        <taxon>Microstromatales</taxon>
        <taxon>Microstromatales incertae sedis</taxon>
        <taxon>Jaminaea</taxon>
    </lineage>
</organism>
<keyword evidence="6" id="KW-1185">Reference proteome</keyword>
<dbReference type="InterPro" id="IPR015943">
    <property type="entry name" value="WD40/YVTN_repeat-like_dom_sf"/>
</dbReference>
<dbReference type="InterPro" id="IPR020472">
    <property type="entry name" value="WD40_PAC1"/>
</dbReference>
<dbReference type="SUPFAM" id="SSF50978">
    <property type="entry name" value="WD40 repeat-like"/>
    <property type="match status" value="1"/>
</dbReference>
<dbReference type="Pfam" id="PF00400">
    <property type="entry name" value="WD40"/>
    <property type="match status" value="5"/>
</dbReference>
<evidence type="ECO:0000256" key="1">
    <source>
        <dbReference type="ARBA" id="ARBA00022574"/>
    </source>
</evidence>
<dbReference type="InterPro" id="IPR036322">
    <property type="entry name" value="WD40_repeat_dom_sf"/>
</dbReference>
<dbReference type="GO" id="GO:0006406">
    <property type="term" value="P:mRNA export from nucleus"/>
    <property type="evidence" value="ECO:0007669"/>
    <property type="project" value="InterPro"/>
</dbReference>
<dbReference type="InterPro" id="IPR001680">
    <property type="entry name" value="WD40_rpt"/>
</dbReference>
<evidence type="ECO:0000313" key="6">
    <source>
        <dbReference type="Proteomes" id="UP000245884"/>
    </source>
</evidence>
<dbReference type="PROSITE" id="PS00678">
    <property type="entry name" value="WD_REPEATS_1"/>
    <property type="match status" value="1"/>
</dbReference>
<dbReference type="OrthoDB" id="340259at2759"/>
<dbReference type="SMART" id="SM00320">
    <property type="entry name" value="WD40"/>
    <property type="match status" value="7"/>
</dbReference>
<dbReference type="AlphaFoldDB" id="A0A316UT93"/>
<dbReference type="PRINTS" id="PR00320">
    <property type="entry name" value="GPROTEINBRPT"/>
</dbReference>
<dbReference type="Proteomes" id="UP000245884">
    <property type="component" value="Unassembled WGS sequence"/>
</dbReference>
<dbReference type="STRING" id="1569628.A0A316UT93"/>
<evidence type="ECO:0000256" key="3">
    <source>
        <dbReference type="ARBA" id="ARBA00046343"/>
    </source>
</evidence>
<name>A0A316UT93_9BASI</name>
<evidence type="ECO:0000256" key="4">
    <source>
        <dbReference type="PROSITE-ProRule" id="PRU00221"/>
    </source>
</evidence>
<keyword evidence="1 4" id="KW-0853">WD repeat</keyword>
<sequence length="407" mass="44319">MLLRALANKLHSFNPQRSSCLFQIPFLPVSLATSGSSSNSNPMQDNEDIFARRDLRDPRFSTWKAPKELKGGHHRAVRCLAWSCDGRKLASGGSDKAVRIWQPERASLDRSSQELRGHTDTVEALVWDPTNPERVATAALDRTVRLWDTRTLQPIFTTSTPGSNINLSFHPKGHLLAVGNREDVLSLIDVRNGPGKILGTIKAGSSSSNEEINEIGWSNGGSIFIATTGKGYVRMYDARAHNDPEKLVDEVKQTVGEDADMTNGSDSTAPKPMPTIDWPPVHTLVAHTATVFCGRFDPLGRYLATGSADATIACWTLPELQSHWMAGGDLQTPPRSISFSHDGEFIAAGGEDAVVWIGSTVDGRRLHKLPAVGTVNALSWSPTRHLLAYAGDERGQGQEGTVRVWGL</sequence>
<keyword evidence="2" id="KW-0677">Repeat</keyword>
<dbReference type="PROSITE" id="PS50294">
    <property type="entry name" value="WD_REPEATS_REGION"/>
    <property type="match status" value="3"/>
</dbReference>
<protein>
    <submittedName>
        <fullName evidence="5">WD40 repeat-like protein</fullName>
    </submittedName>
</protein>
<dbReference type="EMBL" id="KZ819665">
    <property type="protein sequence ID" value="PWN28510.1"/>
    <property type="molecule type" value="Genomic_DNA"/>
</dbReference>
<feature type="repeat" description="WD" evidence="4">
    <location>
        <begin position="115"/>
        <end position="157"/>
    </location>
</feature>
<dbReference type="GO" id="GO:0000445">
    <property type="term" value="C:THO complex part of transcription export complex"/>
    <property type="evidence" value="ECO:0007669"/>
    <property type="project" value="TreeGrafter"/>
</dbReference>
<evidence type="ECO:0000256" key="2">
    <source>
        <dbReference type="ARBA" id="ARBA00022737"/>
    </source>
</evidence>
<dbReference type="GeneID" id="37029994"/>
<dbReference type="InterPro" id="IPR040132">
    <property type="entry name" value="Tex1/THOC3"/>
</dbReference>
<evidence type="ECO:0000313" key="5">
    <source>
        <dbReference type="EMBL" id="PWN28510.1"/>
    </source>
</evidence>
<dbReference type="RefSeq" id="XP_025363122.1">
    <property type="nucleotide sequence ID" value="XM_025508171.1"/>
</dbReference>
<feature type="repeat" description="WD" evidence="4">
    <location>
        <begin position="284"/>
        <end position="317"/>
    </location>
</feature>
<feature type="repeat" description="WD" evidence="4">
    <location>
        <begin position="70"/>
        <end position="111"/>
    </location>
</feature>
<dbReference type="PANTHER" id="PTHR22839">
    <property type="entry name" value="THO COMPLEX SUBUNIT 3 THO3"/>
    <property type="match status" value="1"/>
</dbReference>
<comment type="similarity">
    <text evidence="3">Belongs to the THOC3 family.</text>
</comment>
<dbReference type="PROSITE" id="PS50082">
    <property type="entry name" value="WD_REPEATS_2"/>
    <property type="match status" value="3"/>
</dbReference>
<accession>A0A316UT93</accession>
<dbReference type="PANTHER" id="PTHR22839:SF0">
    <property type="entry name" value="THO COMPLEX SUBUNIT 3"/>
    <property type="match status" value="1"/>
</dbReference>
<gene>
    <name evidence="5" type="ORF">BDZ90DRAFT_259546</name>
</gene>
<proteinExistence type="inferred from homology"/>
<dbReference type="InterPro" id="IPR019775">
    <property type="entry name" value="WD40_repeat_CS"/>
</dbReference>